<sequence>METVTTSEFFALYRRWRHAQYPEEQVPIGALGERQELYFCYRQPAATAANTCTKHQAYLYVELRSWHRYARKPATICRGFSNFQLLGIEASRLHHQLKQQYPELLEEAPGPIGDAWWIPSELMDSRGAYPLRELRLRAMLGHARASVLGAGESGP</sequence>
<dbReference type="AlphaFoldDB" id="A0A5B7ZVB1"/>
<organism evidence="1 2">
    <name type="scientific">Hymenobacter jejuensis</name>
    <dbReference type="NCBI Taxonomy" id="2502781"/>
    <lineage>
        <taxon>Bacteria</taxon>
        <taxon>Pseudomonadati</taxon>
        <taxon>Bacteroidota</taxon>
        <taxon>Cytophagia</taxon>
        <taxon>Cytophagales</taxon>
        <taxon>Hymenobacteraceae</taxon>
        <taxon>Hymenobacter</taxon>
    </lineage>
</organism>
<dbReference type="KEGG" id="hyj:FHG12_02395"/>
<name>A0A5B7ZVB1_9BACT</name>
<dbReference type="RefSeq" id="WP_139514096.1">
    <property type="nucleotide sequence ID" value="NZ_CP040896.1"/>
</dbReference>
<dbReference type="Proteomes" id="UP000305398">
    <property type="component" value="Chromosome"/>
</dbReference>
<evidence type="ECO:0000313" key="2">
    <source>
        <dbReference type="Proteomes" id="UP000305398"/>
    </source>
</evidence>
<proteinExistence type="predicted"/>
<gene>
    <name evidence="1" type="ORF">FHG12_02395</name>
</gene>
<accession>A0A5B7ZVB1</accession>
<dbReference type="EMBL" id="CP040896">
    <property type="protein sequence ID" value="QDA59021.1"/>
    <property type="molecule type" value="Genomic_DNA"/>
</dbReference>
<evidence type="ECO:0000313" key="1">
    <source>
        <dbReference type="EMBL" id="QDA59021.1"/>
    </source>
</evidence>
<reference evidence="1 2" key="1">
    <citation type="submission" date="2019-06" db="EMBL/GenBank/DDBJ databases">
        <authorList>
            <person name="Srinivasan S."/>
        </authorList>
    </citation>
    <scope>NUCLEOTIDE SEQUENCE [LARGE SCALE GENOMIC DNA]</scope>
    <source>
        <strain evidence="1 2">17J68-5</strain>
    </source>
</reference>
<keyword evidence="2" id="KW-1185">Reference proteome</keyword>
<protein>
    <submittedName>
        <fullName evidence="1">Uncharacterized protein</fullName>
    </submittedName>
</protein>